<feature type="compositionally biased region" description="Basic and acidic residues" evidence="1">
    <location>
        <begin position="274"/>
        <end position="283"/>
    </location>
</feature>
<feature type="compositionally biased region" description="Basic and acidic residues" evidence="1">
    <location>
        <begin position="345"/>
        <end position="354"/>
    </location>
</feature>
<organism evidence="2">
    <name type="scientific">Brachypodium distachyon</name>
    <name type="common">Purple false brome</name>
    <name type="synonym">Trachynia distachya</name>
    <dbReference type="NCBI Taxonomy" id="15368"/>
    <lineage>
        <taxon>Eukaryota</taxon>
        <taxon>Viridiplantae</taxon>
        <taxon>Streptophyta</taxon>
        <taxon>Embryophyta</taxon>
        <taxon>Tracheophyta</taxon>
        <taxon>Spermatophyta</taxon>
        <taxon>Magnoliopsida</taxon>
        <taxon>Liliopsida</taxon>
        <taxon>Poales</taxon>
        <taxon>Poaceae</taxon>
        <taxon>BOP clade</taxon>
        <taxon>Pooideae</taxon>
        <taxon>Stipodae</taxon>
        <taxon>Brachypodieae</taxon>
        <taxon>Brachypodium</taxon>
    </lineage>
</organism>
<feature type="compositionally biased region" description="Basic and acidic residues" evidence="1">
    <location>
        <begin position="325"/>
        <end position="337"/>
    </location>
</feature>
<dbReference type="RefSeq" id="XP_003579760.2">
    <property type="nucleotide sequence ID" value="XM_003579712.4"/>
</dbReference>
<dbReference type="ExpressionAtlas" id="I1IXT1">
    <property type="expression patterns" value="baseline"/>
</dbReference>
<sequence length="729" mass="79378">MDRGQQGVSLQRFDQPRMQYQHGGGGGNRSRMSPFARGGGGGAYSRGQKQFYQPPPPPPPIPAGPSRQSRYEVLMEAGRLAAEYLVAKGVLPAASLQRGGGGVGTVGWGQMPPPPPLPQALEAPGFYDSRRNGRRRLDDEQSSPNPRSRRNHGGDYSDSNNSDYNGRGKRKFRAYNRNSQWGRDRERNRGYSDSRNYDDGEEEDGAPGYKRDRRGGGVIDEVGSSVSGVAGEGQASKVEAVGESELEDTGSKVSSSSNVRKDADAVQEVQDDNETNKMQEDCKVSNSEVAVQGRNDESISNNASSGIVEETEITHPPVPSDDNVSDEKHDDTTVMDEKAEDDTTLDEKDDKASDAKMSSVENNLGDDCKNLLNYCSFARAPTRPRSILGHRNGAPAHRQTSLAEQADLVPVMAIDEQVNDSTLAVQGDSKNGLVCLEHTGPSVACDQMVEQVRLQENVTQDGVEHSTAQDCAVQEIKEHNGLSATLASHHIREGVQIYNIDTPPEDESFIDSADKGKTVSVELLPNRGVEAVGTMEDEKLDQSSSFKTRDLNLIGSPELAEIRNDPGLGQCSNIVCSSSMDAQNQQHLDFQAVVGNTTSHTDRYAQIPLDHKVVQVIDIEDDSPIEPSACDTSRAKSEMVYSNMDNMIDPTVNTSILPGMQDGYNLAIPDFLGADMPCYPPIQTDLHAEMGLNGSEVITVMDDPIYGSLSDIGFMEVWDQQPPDYEKFF</sequence>
<evidence type="ECO:0000256" key="1">
    <source>
        <dbReference type="SAM" id="MobiDB-lite"/>
    </source>
</evidence>
<name>I1IXT1_BRADI</name>
<evidence type="ECO:0000313" key="4">
    <source>
        <dbReference type="Proteomes" id="UP000008810"/>
    </source>
</evidence>
<dbReference type="eggNOG" id="ENOG502RBS8">
    <property type="taxonomic scope" value="Eukaryota"/>
</dbReference>
<dbReference type="OMA" id="DETHMAT"/>
<dbReference type="OrthoDB" id="765741at2759"/>
<feature type="compositionally biased region" description="Pro residues" evidence="1">
    <location>
        <begin position="53"/>
        <end position="63"/>
    </location>
</feature>
<reference evidence="2" key="2">
    <citation type="submission" date="2017-06" db="EMBL/GenBank/DDBJ databases">
        <title>WGS assembly of Brachypodium distachyon.</title>
        <authorList>
            <consortium name="The International Brachypodium Initiative"/>
            <person name="Lucas S."/>
            <person name="Harmon-Smith M."/>
            <person name="Lail K."/>
            <person name="Tice H."/>
            <person name="Grimwood J."/>
            <person name="Bruce D."/>
            <person name="Barry K."/>
            <person name="Shu S."/>
            <person name="Lindquist E."/>
            <person name="Wang M."/>
            <person name="Pitluck S."/>
            <person name="Vogel J.P."/>
            <person name="Garvin D.F."/>
            <person name="Mockler T.C."/>
            <person name="Schmutz J."/>
            <person name="Rokhsar D."/>
            <person name="Bevan M.W."/>
        </authorList>
    </citation>
    <scope>NUCLEOTIDE SEQUENCE</scope>
    <source>
        <strain evidence="2">Bd21</strain>
    </source>
</reference>
<dbReference type="PANTHER" id="PTHR36056">
    <property type="entry name" value="PROTEIN, PUTATIVE-RELATED"/>
    <property type="match status" value="1"/>
</dbReference>
<feature type="compositionally biased region" description="Low complexity" evidence="1">
    <location>
        <begin position="221"/>
        <end position="236"/>
    </location>
</feature>
<feature type="compositionally biased region" description="Basic and acidic residues" evidence="1">
    <location>
        <begin position="182"/>
        <end position="198"/>
    </location>
</feature>
<dbReference type="AlphaFoldDB" id="I1IXT1"/>
<dbReference type="InterPro" id="IPR040276">
    <property type="entry name" value="At4g26450-like"/>
</dbReference>
<proteinExistence type="predicted"/>
<reference evidence="2 3" key="1">
    <citation type="journal article" date="2010" name="Nature">
        <title>Genome sequencing and analysis of the model grass Brachypodium distachyon.</title>
        <authorList>
            <consortium name="International Brachypodium Initiative"/>
        </authorList>
    </citation>
    <scope>NUCLEOTIDE SEQUENCE [LARGE SCALE GENOMIC DNA]</scope>
    <source>
        <strain evidence="2 3">Bd21</strain>
    </source>
</reference>
<keyword evidence="4" id="KW-1185">Reference proteome</keyword>
<reference evidence="3" key="3">
    <citation type="submission" date="2018-08" db="UniProtKB">
        <authorList>
            <consortium name="EnsemblPlants"/>
        </authorList>
    </citation>
    <scope>IDENTIFICATION</scope>
    <source>
        <strain evidence="3">cv. Bd21</strain>
    </source>
</reference>
<feature type="compositionally biased region" description="Gly residues" evidence="1">
    <location>
        <begin position="98"/>
        <end position="107"/>
    </location>
</feature>
<dbReference type="PANTHER" id="PTHR36056:SF1">
    <property type="entry name" value="PROTEIN, PUTATIVE-RELATED"/>
    <property type="match status" value="1"/>
</dbReference>
<feature type="compositionally biased region" description="Basic and acidic residues" evidence="1">
    <location>
        <begin position="128"/>
        <end position="139"/>
    </location>
</feature>
<dbReference type="Proteomes" id="UP000008810">
    <property type="component" value="Chromosome 5"/>
</dbReference>
<dbReference type="HOGENOM" id="CLU_022585_0_0_1"/>
<evidence type="ECO:0000313" key="2">
    <source>
        <dbReference type="EMBL" id="KQJ82649.1"/>
    </source>
</evidence>
<dbReference type="Gramene" id="KQJ82649">
    <property type="protein sequence ID" value="KQJ82649"/>
    <property type="gene ID" value="BRADI_5g10240v3"/>
</dbReference>
<dbReference type="GeneID" id="100830066"/>
<feature type="region of interest" description="Disordered" evidence="1">
    <location>
        <begin position="94"/>
        <end position="359"/>
    </location>
</feature>
<dbReference type="STRING" id="15368.I1IXT1"/>
<feature type="region of interest" description="Disordered" evidence="1">
    <location>
        <begin position="1"/>
        <end position="70"/>
    </location>
</feature>
<gene>
    <name evidence="3" type="primary">LOC100830066</name>
    <name evidence="2" type="ORF">BRADI_5g10240v3</name>
</gene>
<evidence type="ECO:0000313" key="3">
    <source>
        <dbReference type="EnsemblPlants" id="KQJ82649"/>
    </source>
</evidence>
<protein>
    <submittedName>
        <fullName evidence="2 3">Uncharacterized protein</fullName>
    </submittedName>
</protein>
<accession>I1IXT1</accession>
<dbReference type="EMBL" id="CM000884">
    <property type="protein sequence ID" value="KQJ82649.1"/>
    <property type="molecule type" value="Genomic_DNA"/>
</dbReference>
<dbReference type="KEGG" id="bdi:100830066"/>
<dbReference type="EnsemblPlants" id="KQJ82649">
    <property type="protein sequence ID" value="KQJ82649"/>
    <property type="gene ID" value="BRADI_5g10240v3"/>
</dbReference>